<sequence length="93" mass="11269">MHTNFEWNEDKNRKNKKKHGVVFTEAQYAFLFRKRVIAKDLAHSRPEKRYYCFGKVKGGILTVRFTYRNDRIRIIGAGFWRKGKKIYEKQNKI</sequence>
<dbReference type="AlphaFoldDB" id="A0A1F8ARS8"/>
<gene>
    <name evidence="1" type="ORF">A3E44_00185</name>
</gene>
<name>A0A1F8ARS8_9BACT</name>
<comment type="caution">
    <text evidence="1">The sequence shown here is derived from an EMBL/GenBank/DDBJ whole genome shotgun (WGS) entry which is preliminary data.</text>
</comment>
<dbReference type="Pfam" id="PF04365">
    <property type="entry name" value="BrnT_toxin"/>
    <property type="match status" value="1"/>
</dbReference>
<evidence type="ECO:0000313" key="2">
    <source>
        <dbReference type="Proteomes" id="UP000178603"/>
    </source>
</evidence>
<dbReference type="InterPro" id="IPR038573">
    <property type="entry name" value="BrnT_sf"/>
</dbReference>
<dbReference type="Proteomes" id="UP000178603">
    <property type="component" value="Unassembled WGS sequence"/>
</dbReference>
<proteinExistence type="predicted"/>
<evidence type="ECO:0000313" key="1">
    <source>
        <dbReference type="EMBL" id="OGM54467.1"/>
    </source>
</evidence>
<dbReference type="Gene3D" id="3.10.450.530">
    <property type="entry name" value="Ribonuclease toxin, BrnT, of type II toxin-antitoxin system"/>
    <property type="match status" value="1"/>
</dbReference>
<evidence type="ECO:0008006" key="3">
    <source>
        <dbReference type="Google" id="ProtNLM"/>
    </source>
</evidence>
<reference evidence="1 2" key="1">
    <citation type="journal article" date="2016" name="Nat. Commun.">
        <title>Thousands of microbial genomes shed light on interconnected biogeochemical processes in an aquifer system.</title>
        <authorList>
            <person name="Anantharaman K."/>
            <person name="Brown C.T."/>
            <person name="Hug L.A."/>
            <person name="Sharon I."/>
            <person name="Castelle C.J."/>
            <person name="Probst A.J."/>
            <person name="Thomas B.C."/>
            <person name="Singh A."/>
            <person name="Wilkins M.J."/>
            <person name="Karaoz U."/>
            <person name="Brodie E.L."/>
            <person name="Williams K.H."/>
            <person name="Hubbard S.S."/>
            <person name="Banfield J.F."/>
        </authorList>
    </citation>
    <scope>NUCLEOTIDE SEQUENCE [LARGE SCALE GENOMIC DNA]</scope>
</reference>
<accession>A0A1F8ARS8</accession>
<dbReference type="EMBL" id="MGGW01000014">
    <property type="protein sequence ID" value="OGM54467.1"/>
    <property type="molecule type" value="Genomic_DNA"/>
</dbReference>
<organism evidence="1 2">
    <name type="scientific">Candidatus Woesebacteria bacterium RIFCSPHIGHO2_12_FULL_41_24</name>
    <dbReference type="NCBI Taxonomy" id="1802510"/>
    <lineage>
        <taxon>Bacteria</taxon>
        <taxon>Candidatus Woeseibacteriota</taxon>
    </lineage>
</organism>
<dbReference type="InterPro" id="IPR007460">
    <property type="entry name" value="BrnT_toxin"/>
</dbReference>
<protein>
    <recommendedName>
        <fullName evidence="3">BrnT family toxin</fullName>
    </recommendedName>
</protein>